<keyword evidence="1" id="KW-0812">Transmembrane</keyword>
<organism evidence="2 3">
    <name type="scientific">Protopolystoma xenopodis</name>
    <dbReference type="NCBI Taxonomy" id="117903"/>
    <lineage>
        <taxon>Eukaryota</taxon>
        <taxon>Metazoa</taxon>
        <taxon>Spiralia</taxon>
        <taxon>Lophotrochozoa</taxon>
        <taxon>Platyhelminthes</taxon>
        <taxon>Monogenea</taxon>
        <taxon>Polyopisthocotylea</taxon>
        <taxon>Polystomatidea</taxon>
        <taxon>Polystomatidae</taxon>
        <taxon>Protopolystoma</taxon>
    </lineage>
</organism>
<name>A0A3S5BFC8_9PLAT</name>
<evidence type="ECO:0000313" key="3">
    <source>
        <dbReference type="Proteomes" id="UP000784294"/>
    </source>
</evidence>
<accession>A0A3S5BFC8</accession>
<keyword evidence="1" id="KW-1133">Transmembrane helix</keyword>
<sequence>MSLSILTTSDCFTCPGLPVSSLTRLMEYLRHPVLLIFAATALACLLLLLFFACLRRRAVKQLDPSFFGSQERALVSATDTGDECPQLLQQQQPRQIDTNGLIKPKLVFTNDSLKLAGLPADLRHSRHLETLALPVGPFDDSSDTLLTDHKPKVVMP</sequence>
<reference evidence="2" key="1">
    <citation type="submission" date="2018-11" db="EMBL/GenBank/DDBJ databases">
        <authorList>
            <consortium name="Pathogen Informatics"/>
        </authorList>
    </citation>
    <scope>NUCLEOTIDE SEQUENCE</scope>
</reference>
<proteinExistence type="predicted"/>
<keyword evidence="3" id="KW-1185">Reference proteome</keyword>
<evidence type="ECO:0000256" key="1">
    <source>
        <dbReference type="SAM" id="Phobius"/>
    </source>
</evidence>
<evidence type="ECO:0000313" key="2">
    <source>
        <dbReference type="EMBL" id="VEL43178.1"/>
    </source>
</evidence>
<comment type="caution">
    <text evidence="2">The sequence shown here is derived from an EMBL/GenBank/DDBJ whole genome shotgun (WGS) entry which is preliminary data.</text>
</comment>
<dbReference type="Proteomes" id="UP000784294">
    <property type="component" value="Unassembled WGS sequence"/>
</dbReference>
<gene>
    <name evidence="2" type="ORF">PXEA_LOCUS36618</name>
</gene>
<dbReference type="EMBL" id="CAAALY010279361">
    <property type="protein sequence ID" value="VEL43178.1"/>
    <property type="molecule type" value="Genomic_DNA"/>
</dbReference>
<feature type="transmembrane region" description="Helical" evidence="1">
    <location>
        <begin position="33"/>
        <end position="54"/>
    </location>
</feature>
<protein>
    <submittedName>
        <fullName evidence="2">Uncharacterized protein</fullName>
    </submittedName>
</protein>
<keyword evidence="1" id="KW-0472">Membrane</keyword>
<dbReference type="AlphaFoldDB" id="A0A3S5BFC8"/>